<keyword evidence="1" id="KW-0472">Membrane</keyword>
<sequence>MNHDCCKPSNKKDIKGKGPDKFVVGIVIVTVLILGLAVFFGTRMGATTQITADAKAAMSVDSNKYDWGTIDLNGGIVSKSFSIKNTGSSELKLYDVTTSCMCTTAQLKSSETTSKKYGMHEKSTDVFEVKPGETAELIVEFDPAFHGPSGTGPITRIITMNTNDAKNPTPSFNLTANVVKN</sequence>
<reference evidence="2 3" key="1">
    <citation type="journal article" date="2016" name="Nat. Commun.">
        <title>Thousands of microbial genomes shed light on interconnected biogeochemical processes in an aquifer system.</title>
        <authorList>
            <person name="Anantharaman K."/>
            <person name="Brown C.T."/>
            <person name="Hug L.A."/>
            <person name="Sharon I."/>
            <person name="Castelle C.J."/>
            <person name="Probst A.J."/>
            <person name="Thomas B.C."/>
            <person name="Singh A."/>
            <person name="Wilkins M.J."/>
            <person name="Karaoz U."/>
            <person name="Brodie E.L."/>
            <person name="Williams K.H."/>
            <person name="Hubbard S.S."/>
            <person name="Banfield J.F."/>
        </authorList>
    </citation>
    <scope>NUCLEOTIDE SEQUENCE [LARGE SCALE GENOMIC DNA]</scope>
</reference>
<dbReference type="Gene3D" id="2.60.40.10">
    <property type="entry name" value="Immunoglobulins"/>
    <property type="match status" value="1"/>
</dbReference>
<dbReference type="STRING" id="1802624.A2982_00860"/>
<gene>
    <name evidence="2" type="ORF">A2982_00860</name>
</gene>
<evidence type="ECO:0000256" key="1">
    <source>
        <dbReference type="SAM" id="Phobius"/>
    </source>
</evidence>
<proteinExistence type="predicted"/>
<dbReference type="InterPro" id="IPR013783">
    <property type="entry name" value="Ig-like_fold"/>
</dbReference>
<dbReference type="Proteomes" id="UP000178771">
    <property type="component" value="Unassembled WGS sequence"/>
</dbReference>
<dbReference type="Pfam" id="PF07610">
    <property type="entry name" value="DUF1573"/>
    <property type="match status" value="1"/>
</dbReference>
<dbReference type="EMBL" id="MEVH01000001">
    <property type="protein sequence ID" value="OGC52392.1"/>
    <property type="molecule type" value="Genomic_DNA"/>
</dbReference>
<accession>A0A1F4V5D1</accession>
<dbReference type="AlphaFoldDB" id="A0A1F4V5D1"/>
<evidence type="ECO:0000313" key="2">
    <source>
        <dbReference type="EMBL" id="OGC52392.1"/>
    </source>
</evidence>
<feature type="transmembrane region" description="Helical" evidence="1">
    <location>
        <begin position="21"/>
        <end position="41"/>
    </location>
</feature>
<keyword evidence="1" id="KW-1133">Transmembrane helix</keyword>
<dbReference type="InterPro" id="IPR011467">
    <property type="entry name" value="DUF1573"/>
</dbReference>
<keyword evidence="1" id="KW-0812">Transmembrane</keyword>
<protein>
    <recommendedName>
        <fullName evidence="4">DUF1573 domain-containing protein</fullName>
    </recommendedName>
</protein>
<evidence type="ECO:0000313" key="3">
    <source>
        <dbReference type="Proteomes" id="UP000178771"/>
    </source>
</evidence>
<name>A0A1F4V5D1_UNCKA</name>
<evidence type="ECO:0008006" key="4">
    <source>
        <dbReference type="Google" id="ProtNLM"/>
    </source>
</evidence>
<comment type="caution">
    <text evidence="2">The sequence shown here is derived from an EMBL/GenBank/DDBJ whole genome shotgun (WGS) entry which is preliminary data.</text>
</comment>
<organism evidence="2 3">
    <name type="scientific">candidate division WWE3 bacterium RIFCSPLOWO2_01_FULL_39_13</name>
    <dbReference type="NCBI Taxonomy" id="1802624"/>
    <lineage>
        <taxon>Bacteria</taxon>
        <taxon>Katanobacteria</taxon>
    </lineage>
</organism>